<feature type="region of interest" description="Disordered" evidence="12">
    <location>
        <begin position="1"/>
        <end position="55"/>
    </location>
</feature>
<feature type="modified residue" description="Pyruvic acid (Ser); by autocatalysis" evidence="11">
    <location>
        <position position="248"/>
    </location>
</feature>
<dbReference type="InterPro" id="IPR003817">
    <property type="entry name" value="PS_Dcarbxylase"/>
</dbReference>
<dbReference type="Pfam" id="PF02666">
    <property type="entry name" value="PS_Dcarbxylase"/>
    <property type="match status" value="1"/>
</dbReference>
<evidence type="ECO:0000256" key="9">
    <source>
        <dbReference type="ARBA" id="ARBA00023264"/>
    </source>
</evidence>
<keyword evidence="8 11" id="KW-0456">Lyase</keyword>
<evidence type="ECO:0000256" key="3">
    <source>
        <dbReference type="ARBA" id="ARBA00022793"/>
    </source>
</evidence>
<evidence type="ECO:0000313" key="13">
    <source>
        <dbReference type="EMBL" id="GAA3363513.1"/>
    </source>
</evidence>
<proteinExistence type="inferred from homology"/>
<keyword evidence="2 11" id="KW-0444">Lipid biosynthesis</keyword>
<feature type="compositionally biased region" description="Polar residues" evidence="12">
    <location>
        <begin position="30"/>
        <end position="47"/>
    </location>
</feature>
<evidence type="ECO:0000256" key="4">
    <source>
        <dbReference type="ARBA" id="ARBA00023098"/>
    </source>
</evidence>
<keyword evidence="14" id="KW-1185">Reference proteome</keyword>
<comment type="subcellular location">
    <subcellularLocation>
        <location evidence="11">Cell membrane</location>
        <topology evidence="11">Peripheral membrane protein</topology>
    </subcellularLocation>
</comment>
<comment type="similarity">
    <text evidence="11">Belongs to the phosphatidylserine decarboxylase family. PSD-A subfamily.</text>
</comment>
<keyword evidence="4 11" id="KW-0443">Lipid metabolism</keyword>
<keyword evidence="5 11" id="KW-0472">Membrane</keyword>
<comment type="pathway">
    <text evidence="11">Phospholipid metabolism; phosphatidylethanolamine biosynthesis; phosphatidylethanolamine from CDP-diacylglycerol: step 2/2.</text>
</comment>
<accession>A0ABP6RYK8</accession>
<keyword evidence="10 11" id="KW-0670">Pyruvate</keyword>
<keyword evidence="6 11" id="KW-0865">Zymogen</keyword>
<comment type="function">
    <text evidence="11">Catalyzes the formation of phosphatidylethanolamine (PtdEtn) from phosphatidylserine (PtdSer).</text>
</comment>
<evidence type="ECO:0000256" key="5">
    <source>
        <dbReference type="ARBA" id="ARBA00023136"/>
    </source>
</evidence>
<dbReference type="EC" id="4.1.1.65" evidence="11"/>
<evidence type="ECO:0000256" key="10">
    <source>
        <dbReference type="ARBA" id="ARBA00023317"/>
    </source>
</evidence>
<feature type="chain" id="PRO_5044902462" description="Phosphatidylserine decarboxylase beta chain" evidence="11">
    <location>
        <begin position="1"/>
        <end position="247"/>
    </location>
</feature>
<dbReference type="NCBIfam" id="NF003678">
    <property type="entry name" value="PRK05305.1-2"/>
    <property type="match status" value="1"/>
</dbReference>
<feature type="site" description="Cleavage (non-hydrolytic); by autocatalysis" evidence="11">
    <location>
        <begin position="247"/>
        <end position="248"/>
    </location>
</feature>
<comment type="PTM">
    <text evidence="11">Is synthesized initially as an inactive proenzyme. Formation of the active enzyme involves a self-maturation process in which the active site pyruvoyl group is generated from an internal serine residue via an autocatalytic post-translational modification. Two non-identical subunits are generated from the proenzyme in this reaction, and the pyruvate is formed at the N-terminus of the alpha chain, which is derived from the carboxyl end of the proenzyme. The post-translation cleavage follows an unusual pathway, termed non-hydrolytic serinolysis, in which the side chain hydroxyl group of the serine supplies its oxygen atom to form the C-terminus of the beta chain, while the remainder of the serine residue undergoes an oxidative deamination to produce ammonia and the pyruvoyl prosthetic group on the alpha chain.</text>
</comment>
<evidence type="ECO:0000256" key="1">
    <source>
        <dbReference type="ARBA" id="ARBA00022475"/>
    </source>
</evidence>
<feature type="active site" description="Schiff-base intermediate with substrate; via pyruvic acid" evidence="11">
    <location>
        <position position="248"/>
    </location>
</feature>
<comment type="catalytic activity">
    <reaction evidence="11">
        <text>a 1,2-diacyl-sn-glycero-3-phospho-L-serine + H(+) = a 1,2-diacyl-sn-glycero-3-phosphoethanolamine + CO2</text>
        <dbReference type="Rhea" id="RHEA:20828"/>
        <dbReference type="ChEBI" id="CHEBI:15378"/>
        <dbReference type="ChEBI" id="CHEBI:16526"/>
        <dbReference type="ChEBI" id="CHEBI:57262"/>
        <dbReference type="ChEBI" id="CHEBI:64612"/>
        <dbReference type="EC" id="4.1.1.65"/>
    </reaction>
</comment>
<organism evidence="13 14">
    <name type="scientific">Saccharopolyspora gregorii</name>
    <dbReference type="NCBI Taxonomy" id="33914"/>
    <lineage>
        <taxon>Bacteria</taxon>
        <taxon>Bacillati</taxon>
        <taxon>Actinomycetota</taxon>
        <taxon>Actinomycetes</taxon>
        <taxon>Pseudonocardiales</taxon>
        <taxon>Pseudonocardiaceae</taxon>
        <taxon>Saccharopolyspora</taxon>
    </lineage>
</organism>
<evidence type="ECO:0000256" key="7">
    <source>
        <dbReference type="ARBA" id="ARBA00023209"/>
    </source>
</evidence>
<comment type="subunit">
    <text evidence="11">Heterodimer of a large membrane-associated beta subunit and a small pyruvoyl-containing alpha subunit.</text>
</comment>
<evidence type="ECO:0000256" key="12">
    <source>
        <dbReference type="SAM" id="MobiDB-lite"/>
    </source>
</evidence>
<keyword evidence="1 11" id="KW-1003">Cell membrane</keyword>
<name>A0ABP6RYK8_9PSEU</name>
<evidence type="ECO:0000256" key="2">
    <source>
        <dbReference type="ARBA" id="ARBA00022516"/>
    </source>
</evidence>
<evidence type="ECO:0000256" key="11">
    <source>
        <dbReference type="HAMAP-Rule" id="MF_00664"/>
    </source>
</evidence>
<protein>
    <recommendedName>
        <fullName evidence="11">Phosphatidylserine decarboxylase proenzyme</fullName>
        <ecNumber evidence="11">4.1.1.65</ecNumber>
    </recommendedName>
    <component>
        <recommendedName>
            <fullName evidence="11">Phosphatidylserine decarboxylase alpha chain</fullName>
        </recommendedName>
    </component>
    <component>
        <recommendedName>
            <fullName evidence="11">Phosphatidylserine decarboxylase beta chain</fullName>
        </recommendedName>
    </component>
</protein>
<keyword evidence="9 11" id="KW-1208">Phospholipid metabolism</keyword>
<dbReference type="InterPro" id="IPR033175">
    <property type="entry name" value="PSD-A"/>
</dbReference>
<dbReference type="HAMAP" id="MF_00664">
    <property type="entry name" value="PS_decarb_PSD_A"/>
    <property type="match status" value="1"/>
</dbReference>
<keyword evidence="7 11" id="KW-0594">Phospholipid biosynthesis</keyword>
<dbReference type="PANTHER" id="PTHR35809:SF1">
    <property type="entry name" value="ARCHAETIDYLSERINE DECARBOXYLASE PROENZYME-RELATED"/>
    <property type="match status" value="1"/>
</dbReference>
<dbReference type="EMBL" id="BAAAYK010000038">
    <property type="protein sequence ID" value="GAA3363513.1"/>
    <property type="molecule type" value="Genomic_DNA"/>
</dbReference>
<reference evidence="14" key="1">
    <citation type="journal article" date="2019" name="Int. J. Syst. Evol. Microbiol.">
        <title>The Global Catalogue of Microorganisms (GCM) 10K type strain sequencing project: providing services to taxonomists for standard genome sequencing and annotation.</title>
        <authorList>
            <consortium name="The Broad Institute Genomics Platform"/>
            <consortium name="The Broad Institute Genome Sequencing Center for Infectious Disease"/>
            <person name="Wu L."/>
            <person name="Ma J."/>
        </authorList>
    </citation>
    <scope>NUCLEOTIDE SEQUENCE [LARGE SCALE GENOMIC DNA]</scope>
    <source>
        <strain evidence="14">JCM 9687</strain>
    </source>
</reference>
<dbReference type="NCBIfam" id="NF003679">
    <property type="entry name" value="PRK05305.1-3"/>
    <property type="match status" value="1"/>
</dbReference>
<comment type="cofactor">
    <cofactor evidence="11">
        <name>pyruvate</name>
        <dbReference type="ChEBI" id="CHEBI:15361"/>
    </cofactor>
    <text evidence="11">Binds 1 pyruvoyl group covalently per subunit.</text>
</comment>
<evidence type="ECO:0000256" key="8">
    <source>
        <dbReference type="ARBA" id="ARBA00023239"/>
    </source>
</evidence>
<gene>
    <name evidence="11" type="primary">psd</name>
    <name evidence="13" type="ORF">GCM10020366_55730</name>
</gene>
<evidence type="ECO:0000256" key="6">
    <source>
        <dbReference type="ARBA" id="ARBA00023145"/>
    </source>
</evidence>
<comment type="caution">
    <text evidence="13">The sequence shown here is derived from an EMBL/GenBank/DDBJ whole genome shotgun (WGS) entry which is preliminary data.</text>
</comment>
<dbReference type="PANTHER" id="PTHR35809">
    <property type="entry name" value="ARCHAETIDYLSERINE DECARBOXYLASE PROENZYME-RELATED"/>
    <property type="match status" value="1"/>
</dbReference>
<dbReference type="Proteomes" id="UP001500483">
    <property type="component" value="Unassembled WGS sequence"/>
</dbReference>
<sequence>MIDSAPSRSGREPVGDAVPARPQRSHRAAVTTSDAGVYSSMSTQTDRGSAPASGNPLAHLAKLARDTVPPMHPAGRPFVLGAAVGTLLLRRAWRPAGVLGAVATAWCAWFFREPQRVTPGRAGIAVAPADGTVAHVETATPPPELGLGDRPMTRISAFLTVFDVHVQRLPVDGEIVRAAYRPGKFLSADLDKASEDNERNSLLLRTDDGQELAVVQIAGLVARRIVCSVQSGERATAGSTYGLIRFGSRVDLYVPAGSRVLVEPGQRTVGGETVLAELPERAGGERA</sequence>
<evidence type="ECO:0000313" key="14">
    <source>
        <dbReference type="Proteomes" id="UP001500483"/>
    </source>
</evidence>
<feature type="chain" id="PRO_5044902463" description="Phosphatidylserine decarboxylase alpha chain" evidence="11">
    <location>
        <begin position="248"/>
        <end position="287"/>
    </location>
</feature>
<keyword evidence="3 11" id="KW-0210">Decarboxylase</keyword>